<proteinExistence type="predicted"/>
<dbReference type="Proteomes" id="UP000247233">
    <property type="component" value="Unassembled WGS sequence"/>
</dbReference>
<dbReference type="VEuPathDB" id="FungiDB:BO70DRAFT_290901"/>
<protein>
    <submittedName>
        <fullName evidence="2">Short-chain dehydrogenases/reductase</fullName>
    </submittedName>
</protein>
<dbReference type="InterPro" id="IPR036291">
    <property type="entry name" value="NAD(P)-bd_dom_sf"/>
</dbReference>
<dbReference type="GO" id="GO:0016491">
    <property type="term" value="F:oxidoreductase activity"/>
    <property type="evidence" value="ECO:0007669"/>
    <property type="project" value="UniProtKB-KW"/>
</dbReference>
<dbReference type="PANTHER" id="PTHR47534">
    <property type="entry name" value="YALI0E05731P"/>
    <property type="match status" value="1"/>
</dbReference>
<dbReference type="EMBL" id="MSFL01000010">
    <property type="protein sequence ID" value="PWY83598.1"/>
    <property type="molecule type" value="Genomic_DNA"/>
</dbReference>
<evidence type="ECO:0000313" key="2">
    <source>
        <dbReference type="EMBL" id="PWY83598.1"/>
    </source>
</evidence>
<name>A0A317WF19_9EURO</name>
<dbReference type="OrthoDB" id="2898509at2759"/>
<gene>
    <name evidence="2" type="ORF">BO70DRAFT_290901</name>
</gene>
<evidence type="ECO:0000313" key="3">
    <source>
        <dbReference type="Proteomes" id="UP000247233"/>
    </source>
</evidence>
<dbReference type="InterPro" id="IPR052228">
    <property type="entry name" value="Sec_Metab_Biosynth_Oxidored"/>
</dbReference>
<dbReference type="InterPro" id="IPR002347">
    <property type="entry name" value="SDR_fam"/>
</dbReference>
<dbReference type="GeneID" id="37061617"/>
<keyword evidence="3" id="KW-1185">Reference proteome</keyword>
<dbReference type="PANTHER" id="PTHR47534:SF3">
    <property type="entry name" value="ALCOHOL DEHYDROGENASE-LIKE C-TERMINAL DOMAIN-CONTAINING PROTEIN"/>
    <property type="match status" value="1"/>
</dbReference>
<dbReference type="STRING" id="1448321.A0A317WF19"/>
<dbReference type="Gene3D" id="3.40.50.720">
    <property type="entry name" value="NAD(P)-binding Rossmann-like Domain"/>
    <property type="match status" value="1"/>
</dbReference>
<dbReference type="SUPFAM" id="SSF51735">
    <property type="entry name" value="NAD(P)-binding Rossmann-fold domains"/>
    <property type="match status" value="1"/>
</dbReference>
<organism evidence="2 3">
    <name type="scientific">Aspergillus heteromorphus CBS 117.55</name>
    <dbReference type="NCBI Taxonomy" id="1448321"/>
    <lineage>
        <taxon>Eukaryota</taxon>
        <taxon>Fungi</taxon>
        <taxon>Dikarya</taxon>
        <taxon>Ascomycota</taxon>
        <taxon>Pezizomycotina</taxon>
        <taxon>Eurotiomycetes</taxon>
        <taxon>Eurotiomycetidae</taxon>
        <taxon>Eurotiales</taxon>
        <taxon>Aspergillaceae</taxon>
        <taxon>Aspergillus</taxon>
        <taxon>Aspergillus subgen. Circumdati</taxon>
    </lineage>
</organism>
<dbReference type="RefSeq" id="XP_025400041.1">
    <property type="nucleotide sequence ID" value="XM_025539380.1"/>
</dbReference>
<sequence>MPTLSQVRQSNGTLGASRREMVAVFVGGTSGIGEATAKQLARAVPKPTIHLVGRNPAAGSRILEELRAANPDGSFSFVQSDVSLLRNVDKACAEIREKEKHIDLLFMSTGHLAMSRKDTPEGLENNHVLRYYARMRFIQNLLPLLNASPTPARVITILGGGQEGQIDEDNFDLSKSWTFLKSTTYAATLNSLAVEHLAAAHPSISFIHVFPGLVRSPLMNSTFGKLAGSVMGVLSRPFSLSLEESGQRNLFIATSAAYPPAGLEGKEDADVGVKLGEGVSTAVASTGKKGGGSYILGYEGNDATNKKLMADYRGRDFPGKVWRHTAETFRRVLGSE</sequence>
<reference evidence="2 3" key="1">
    <citation type="submission" date="2016-12" db="EMBL/GenBank/DDBJ databases">
        <title>The genomes of Aspergillus section Nigri reveals drivers in fungal speciation.</title>
        <authorList>
            <consortium name="DOE Joint Genome Institute"/>
            <person name="Vesth T.C."/>
            <person name="Nybo J."/>
            <person name="Theobald S."/>
            <person name="Brandl J."/>
            <person name="Frisvad J.C."/>
            <person name="Nielsen K.F."/>
            <person name="Lyhne E.K."/>
            <person name="Kogle M.E."/>
            <person name="Kuo A."/>
            <person name="Riley R."/>
            <person name="Clum A."/>
            <person name="Nolan M."/>
            <person name="Lipzen A."/>
            <person name="Salamov A."/>
            <person name="Henrissat B."/>
            <person name="Wiebenga A."/>
            <person name="De Vries R.P."/>
            <person name="Grigoriev I.V."/>
            <person name="Mortensen U.H."/>
            <person name="Andersen M.R."/>
            <person name="Baker S.E."/>
        </authorList>
    </citation>
    <scope>NUCLEOTIDE SEQUENCE [LARGE SCALE GENOMIC DNA]</scope>
    <source>
        <strain evidence="2 3">CBS 117.55</strain>
    </source>
</reference>
<dbReference type="Pfam" id="PF00106">
    <property type="entry name" value="adh_short"/>
    <property type="match status" value="1"/>
</dbReference>
<comment type="caution">
    <text evidence="2">The sequence shown here is derived from an EMBL/GenBank/DDBJ whole genome shotgun (WGS) entry which is preliminary data.</text>
</comment>
<keyword evidence="1" id="KW-0560">Oxidoreductase</keyword>
<dbReference type="AlphaFoldDB" id="A0A317WF19"/>
<evidence type="ECO:0000256" key="1">
    <source>
        <dbReference type="ARBA" id="ARBA00023002"/>
    </source>
</evidence>
<accession>A0A317WF19</accession>